<evidence type="ECO:0000256" key="1">
    <source>
        <dbReference type="ARBA" id="ARBA00022490"/>
    </source>
</evidence>
<dbReference type="GO" id="GO:0052908">
    <property type="term" value="F:16S rRNA (adenine(1518)-N(6)/adenine(1519)-N(6))-dimethyltransferase activity"/>
    <property type="evidence" value="ECO:0007669"/>
    <property type="project" value="UniProtKB-EC"/>
</dbReference>
<keyword evidence="2 7" id="KW-0698">rRNA processing</keyword>
<organism evidence="10 11">
    <name type="scientific">Candidatus Campbellbacteria bacterium CG22_combo_CG10-13_8_21_14_all_43_18</name>
    <dbReference type="NCBI Taxonomy" id="1974530"/>
    <lineage>
        <taxon>Bacteria</taxon>
        <taxon>Candidatus Campbelliibacteriota</taxon>
    </lineage>
</organism>
<dbReference type="EMBL" id="PCTS01000034">
    <property type="protein sequence ID" value="PIP86340.1"/>
    <property type="molecule type" value="Genomic_DNA"/>
</dbReference>
<protein>
    <recommendedName>
        <fullName evidence="7">Ribosomal RNA small subunit methyltransferase A</fullName>
        <ecNumber evidence="7">2.1.1.182</ecNumber>
    </recommendedName>
    <alternativeName>
        <fullName evidence="7">16S rRNA (adenine(1518)-N(6)/adenine(1519)-N(6))-dimethyltransferase</fullName>
    </alternativeName>
    <alternativeName>
        <fullName evidence="7">16S rRNA dimethyladenosine transferase</fullName>
    </alternativeName>
    <alternativeName>
        <fullName evidence="7">16S rRNA dimethylase</fullName>
    </alternativeName>
    <alternativeName>
        <fullName evidence="7">S-adenosylmethionine-6-N', N'-adenosyl(rRNA) dimethyltransferase</fullName>
    </alternativeName>
</protein>
<dbReference type="AlphaFoldDB" id="A0A2H0DXM6"/>
<feature type="domain" description="Ribosomal RNA adenine methylase transferase N-terminal" evidence="9">
    <location>
        <begin position="28"/>
        <end position="201"/>
    </location>
</feature>
<evidence type="ECO:0000256" key="2">
    <source>
        <dbReference type="ARBA" id="ARBA00022552"/>
    </source>
</evidence>
<comment type="function">
    <text evidence="7">Specifically dimethylates two adjacent adenosines (A1518 and A1519) in the loop of a conserved hairpin near the 3'-end of 16S rRNA in the 30S particle. May play a critical role in biogenesis of 30S subunits.</text>
</comment>
<evidence type="ECO:0000256" key="3">
    <source>
        <dbReference type="ARBA" id="ARBA00022603"/>
    </source>
</evidence>
<dbReference type="PANTHER" id="PTHR11727">
    <property type="entry name" value="DIMETHYLADENOSINE TRANSFERASE"/>
    <property type="match status" value="1"/>
</dbReference>
<dbReference type="InterPro" id="IPR029063">
    <property type="entry name" value="SAM-dependent_MTases_sf"/>
</dbReference>
<comment type="similarity">
    <text evidence="7">Belongs to the class I-like SAM-binding methyltransferase superfamily. rRNA adenine N(6)-methyltransferase family. RsmA subfamily.</text>
</comment>
<dbReference type="PANTHER" id="PTHR11727:SF7">
    <property type="entry name" value="DIMETHYLADENOSINE TRANSFERASE-RELATED"/>
    <property type="match status" value="1"/>
</dbReference>
<dbReference type="InterPro" id="IPR011530">
    <property type="entry name" value="rRNA_adenine_dimethylase"/>
</dbReference>
<keyword evidence="3 7" id="KW-0489">Methyltransferase</keyword>
<dbReference type="SUPFAM" id="SSF53335">
    <property type="entry name" value="S-adenosyl-L-methionine-dependent methyltransferases"/>
    <property type="match status" value="1"/>
</dbReference>
<dbReference type="CDD" id="cd02440">
    <property type="entry name" value="AdoMet_MTases"/>
    <property type="match status" value="1"/>
</dbReference>
<feature type="binding site" evidence="7 8">
    <location>
        <position position="48"/>
    </location>
    <ligand>
        <name>S-adenosyl-L-methionine</name>
        <dbReference type="ChEBI" id="CHEBI:59789"/>
    </ligand>
</feature>
<dbReference type="EC" id="2.1.1.182" evidence="7"/>
<dbReference type="InterPro" id="IPR020598">
    <property type="entry name" value="rRNA_Ade_methylase_Trfase_N"/>
</dbReference>
<keyword evidence="6 7" id="KW-0694">RNA-binding</keyword>
<evidence type="ECO:0000256" key="7">
    <source>
        <dbReference type="HAMAP-Rule" id="MF_00607"/>
    </source>
</evidence>
<dbReference type="Gene3D" id="1.10.8.100">
    <property type="entry name" value="Ribosomal RNA adenine dimethylase-like, domain 2"/>
    <property type="match status" value="1"/>
</dbReference>
<dbReference type="NCBIfam" id="TIGR00755">
    <property type="entry name" value="ksgA"/>
    <property type="match status" value="1"/>
</dbReference>
<evidence type="ECO:0000256" key="8">
    <source>
        <dbReference type="PROSITE-ProRule" id="PRU01026"/>
    </source>
</evidence>
<feature type="binding site" evidence="7 8">
    <location>
        <position position="118"/>
    </location>
    <ligand>
        <name>S-adenosyl-L-methionine</name>
        <dbReference type="ChEBI" id="CHEBI:59789"/>
    </ligand>
</feature>
<evidence type="ECO:0000259" key="9">
    <source>
        <dbReference type="SMART" id="SM00650"/>
    </source>
</evidence>
<keyword evidence="4 7" id="KW-0808">Transferase</keyword>
<keyword evidence="1 7" id="KW-0963">Cytoplasm</keyword>
<dbReference type="HAMAP" id="MF_00607">
    <property type="entry name" value="16SrRNA_methyltr_A"/>
    <property type="match status" value="1"/>
</dbReference>
<sequence length="274" mass="31029">MDLRGPTSQIIMRAKRSLGQNFLTSEKIVADIVGAAGLSQDDIILEVGPGRGILTGGLLKNSKKIIAVEKDDGLFDFLREKFAQEIESEKLILIHGDILDPRLNIPRLNKGGYKLVSNIPYNITGKIIRKFLSAKNRPEMMVLLLQKEVAERITAKDGKESLLSISVKAYGKPKYIKKVSRIFFSPKPKVDSAILLIDEISQTFFKNFPEKEFFTLVKSGFAHKRKKLLNNLKEIGLEPSRIFKEMGLSENIRAERLKPKEWLELAKKTKSRYS</sequence>
<feature type="binding site" evidence="7 8">
    <location>
        <position position="21"/>
    </location>
    <ligand>
        <name>S-adenosyl-L-methionine</name>
        <dbReference type="ChEBI" id="CHEBI:59789"/>
    </ligand>
</feature>
<dbReference type="PROSITE" id="PS01131">
    <property type="entry name" value="RRNA_A_DIMETH"/>
    <property type="match status" value="1"/>
</dbReference>
<dbReference type="GO" id="GO:0005829">
    <property type="term" value="C:cytosol"/>
    <property type="evidence" value="ECO:0007669"/>
    <property type="project" value="TreeGrafter"/>
</dbReference>
<reference evidence="10 11" key="1">
    <citation type="submission" date="2017-09" db="EMBL/GenBank/DDBJ databases">
        <title>Depth-based differentiation of microbial function through sediment-hosted aquifers and enrichment of novel symbionts in the deep terrestrial subsurface.</title>
        <authorList>
            <person name="Probst A.J."/>
            <person name="Ladd B."/>
            <person name="Jarett J.K."/>
            <person name="Geller-Mcgrath D.E."/>
            <person name="Sieber C.M."/>
            <person name="Emerson J.B."/>
            <person name="Anantharaman K."/>
            <person name="Thomas B.C."/>
            <person name="Malmstrom R."/>
            <person name="Stieglmeier M."/>
            <person name="Klingl A."/>
            <person name="Woyke T."/>
            <person name="Ryan C.M."/>
            <person name="Banfield J.F."/>
        </authorList>
    </citation>
    <scope>NUCLEOTIDE SEQUENCE [LARGE SCALE GENOMIC DNA]</scope>
    <source>
        <strain evidence="10">CG22_combo_CG10-13_8_21_14_all_43_18</strain>
    </source>
</reference>
<dbReference type="Pfam" id="PF00398">
    <property type="entry name" value="RrnaAD"/>
    <property type="match status" value="1"/>
</dbReference>
<evidence type="ECO:0000313" key="11">
    <source>
        <dbReference type="Proteomes" id="UP000231276"/>
    </source>
</evidence>
<feature type="binding site" evidence="7 8">
    <location>
        <position position="69"/>
    </location>
    <ligand>
        <name>S-adenosyl-L-methionine</name>
        <dbReference type="ChEBI" id="CHEBI:59789"/>
    </ligand>
</feature>
<gene>
    <name evidence="7 10" type="primary">rsmA</name>
    <name evidence="7" type="synonym">ksgA</name>
    <name evidence="10" type="ORF">COW82_02475</name>
</gene>
<proteinExistence type="inferred from homology"/>
<keyword evidence="5 7" id="KW-0949">S-adenosyl-L-methionine</keyword>
<comment type="catalytic activity">
    <reaction evidence="7">
        <text>adenosine(1518)/adenosine(1519) in 16S rRNA + 4 S-adenosyl-L-methionine = N(6)-dimethyladenosine(1518)/N(6)-dimethyladenosine(1519) in 16S rRNA + 4 S-adenosyl-L-homocysteine + 4 H(+)</text>
        <dbReference type="Rhea" id="RHEA:19609"/>
        <dbReference type="Rhea" id="RHEA-COMP:10232"/>
        <dbReference type="Rhea" id="RHEA-COMP:10233"/>
        <dbReference type="ChEBI" id="CHEBI:15378"/>
        <dbReference type="ChEBI" id="CHEBI:57856"/>
        <dbReference type="ChEBI" id="CHEBI:59789"/>
        <dbReference type="ChEBI" id="CHEBI:74411"/>
        <dbReference type="ChEBI" id="CHEBI:74493"/>
        <dbReference type="EC" id="2.1.1.182"/>
    </reaction>
</comment>
<dbReference type="Proteomes" id="UP000231276">
    <property type="component" value="Unassembled WGS sequence"/>
</dbReference>
<dbReference type="SMART" id="SM00650">
    <property type="entry name" value="rADc"/>
    <property type="match status" value="1"/>
</dbReference>
<dbReference type="GO" id="GO:0003723">
    <property type="term" value="F:RNA binding"/>
    <property type="evidence" value="ECO:0007669"/>
    <property type="project" value="UniProtKB-UniRule"/>
</dbReference>
<dbReference type="InterPro" id="IPR001737">
    <property type="entry name" value="KsgA/Erm"/>
</dbReference>
<evidence type="ECO:0000313" key="10">
    <source>
        <dbReference type="EMBL" id="PIP86340.1"/>
    </source>
</evidence>
<evidence type="ECO:0000256" key="4">
    <source>
        <dbReference type="ARBA" id="ARBA00022679"/>
    </source>
</evidence>
<evidence type="ECO:0000256" key="6">
    <source>
        <dbReference type="ARBA" id="ARBA00022884"/>
    </source>
</evidence>
<dbReference type="Gene3D" id="3.40.50.150">
    <property type="entry name" value="Vaccinia Virus protein VP39"/>
    <property type="match status" value="1"/>
</dbReference>
<feature type="binding site" evidence="7 8">
    <location>
        <position position="97"/>
    </location>
    <ligand>
        <name>S-adenosyl-L-methionine</name>
        <dbReference type="ChEBI" id="CHEBI:59789"/>
    </ligand>
</feature>
<comment type="subcellular location">
    <subcellularLocation>
        <location evidence="7">Cytoplasm</location>
    </subcellularLocation>
</comment>
<dbReference type="InterPro" id="IPR020596">
    <property type="entry name" value="rRNA_Ade_Mease_Trfase_CS"/>
</dbReference>
<accession>A0A2H0DXM6</accession>
<evidence type="ECO:0000256" key="5">
    <source>
        <dbReference type="ARBA" id="ARBA00022691"/>
    </source>
</evidence>
<name>A0A2H0DXM6_9BACT</name>
<feature type="binding site" evidence="7 8">
    <location>
        <position position="23"/>
    </location>
    <ligand>
        <name>S-adenosyl-L-methionine</name>
        <dbReference type="ChEBI" id="CHEBI:59789"/>
    </ligand>
</feature>
<dbReference type="InterPro" id="IPR023165">
    <property type="entry name" value="rRNA_Ade_diMease-like_C"/>
</dbReference>
<comment type="caution">
    <text evidence="10">The sequence shown here is derived from an EMBL/GenBank/DDBJ whole genome shotgun (WGS) entry which is preliminary data.</text>
</comment>
<dbReference type="PROSITE" id="PS51689">
    <property type="entry name" value="SAM_RNA_A_N6_MT"/>
    <property type="match status" value="1"/>
</dbReference>